<evidence type="ECO:0000313" key="6">
    <source>
        <dbReference type="Proteomes" id="UP001501920"/>
    </source>
</evidence>
<dbReference type="Gene3D" id="3.40.30.10">
    <property type="entry name" value="Glutaredoxin"/>
    <property type="match status" value="1"/>
</dbReference>
<dbReference type="InterPro" id="IPR050213">
    <property type="entry name" value="GST_superfamily"/>
</dbReference>
<dbReference type="GO" id="GO:0004364">
    <property type="term" value="F:glutathione transferase activity"/>
    <property type="evidence" value="ECO:0007669"/>
    <property type="project" value="UniProtKB-EC"/>
</dbReference>
<dbReference type="InterPro" id="IPR003080">
    <property type="entry name" value="GST_alpha"/>
</dbReference>
<evidence type="ECO:0000256" key="2">
    <source>
        <dbReference type="ARBA" id="ARBA00012452"/>
    </source>
</evidence>
<dbReference type="SFLD" id="SFLDS00019">
    <property type="entry name" value="Glutathione_Transferase_(cytos"/>
    <property type="match status" value="1"/>
</dbReference>
<dbReference type="STRING" id="42514.ENSPNAP00000035597"/>
<organism evidence="5 6">
    <name type="scientific">Pygocentrus nattereri</name>
    <name type="common">Red-bellied piranha</name>
    <dbReference type="NCBI Taxonomy" id="42514"/>
    <lineage>
        <taxon>Eukaryota</taxon>
        <taxon>Metazoa</taxon>
        <taxon>Chordata</taxon>
        <taxon>Craniata</taxon>
        <taxon>Vertebrata</taxon>
        <taxon>Euteleostomi</taxon>
        <taxon>Actinopterygii</taxon>
        <taxon>Neopterygii</taxon>
        <taxon>Teleostei</taxon>
        <taxon>Ostariophysi</taxon>
        <taxon>Characiformes</taxon>
        <taxon>Characoidei</taxon>
        <taxon>Pygocentrus</taxon>
    </lineage>
</organism>
<dbReference type="Proteomes" id="UP001501920">
    <property type="component" value="Chromosome 5"/>
</dbReference>
<evidence type="ECO:0000259" key="4">
    <source>
        <dbReference type="PROSITE" id="PS50404"/>
    </source>
</evidence>
<reference evidence="5 6" key="1">
    <citation type="submission" date="2020-10" db="EMBL/GenBank/DDBJ databases">
        <title>Pygocentrus nattereri (red-bellied piranha) genome, fPygNat1, primary haplotype.</title>
        <authorList>
            <person name="Myers G."/>
            <person name="Meyer A."/>
            <person name="Karagic N."/>
            <person name="Pippel M."/>
            <person name="Winkler S."/>
            <person name="Tracey A."/>
            <person name="Wood J."/>
            <person name="Formenti G."/>
            <person name="Howe K."/>
            <person name="Fedrigo O."/>
            <person name="Jarvis E.D."/>
        </authorList>
    </citation>
    <scope>NUCLEOTIDE SEQUENCE [LARGE SCALE GENOMIC DNA]</scope>
</reference>
<name>A0A3B4EGE8_PYGNA</name>
<dbReference type="GeneTree" id="ENSGT00940000154526"/>
<dbReference type="PRINTS" id="PR01266">
    <property type="entry name" value="GSTRNSFRASEA"/>
</dbReference>
<dbReference type="SUPFAM" id="SSF52833">
    <property type="entry name" value="Thioredoxin-like"/>
    <property type="match status" value="1"/>
</dbReference>
<sequence length="207" mass="23639">MSGKVVLYYFDGRGKMESIRWLLAVAGVEFEEVFLTTRAQYEKLVNDGALLFHQVPMVEMDGMKLVQSKAIRNYIAGKYNLYGKELKERCMYLSTAVSVLQWPPQSPDLNPVEHLWDVVEREILITDTLGTSQFLVGNQLSCADVNFFEACLMLEEELPTILSSFPNIQVSSIPTINKFLQPGRQRKPVPDEVHVKIVREVLSHIYI</sequence>
<accession>A0A3B4EGE8</accession>
<reference evidence="5" key="2">
    <citation type="submission" date="2025-08" db="UniProtKB">
        <authorList>
            <consortium name="Ensembl"/>
        </authorList>
    </citation>
    <scope>IDENTIFICATION</scope>
</reference>
<dbReference type="InterPro" id="IPR004046">
    <property type="entry name" value="GST_C"/>
</dbReference>
<dbReference type="Pfam" id="PF14497">
    <property type="entry name" value="GST_C_3"/>
    <property type="match status" value="1"/>
</dbReference>
<dbReference type="Ensembl" id="ENSPNAT00000039351.2">
    <property type="protein sequence ID" value="ENSPNAP00000035597.2"/>
    <property type="gene ID" value="ENSPNAG00000025779.2"/>
</dbReference>
<dbReference type="SUPFAM" id="SSF47616">
    <property type="entry name" value="GST C-terminal domain-like"/>
    <property type="match status" value="1"/>
</dbReference>
<evidence type="ECO:0000256" key="1">
    <source>
        <dbReference type="ARBA" id="ARBA00011055"/>
    </source>
</evidence>
<feature type="domain" description="GST N-terminal" evidence="4">
    <location>
        <begin position="3"/>
        <end position="83"/>
    </location>
</feature>
<comment type="similarity">
    <text evidence="1">Belongs to the GST superfamily. Alpha family.</text>
</comment>
<dbReference type="InterPro" id="IPR036249">
    <property type="entry name" value="Thioredoxin-like_sf"/>
</dbReference>
<dbReference type="PANTHER" id="PTHR11571:SF230">
    <property type="entry name" value="GLUTATHIONE TRANSFERASE"/>
    <property type="match status" value="1"/>
</dbReference>
<dbReference type="InterPro" id="IPR004045">
    <property type="entry name" value="Glutathione_S-Trfase_N"/>
</dbReference>
<keyword evidence="6" id="KW-1185">Reference proteome</keyword>
<protein>
    <recommendedName>
        <fullName evidence="2">glutathione transferase</fullName>
        <ecNumber evidence="2">2.5.1.18</ecNumber>
    </recommendedName>
</protein>
<dbReference type="GO" id="GO:0006749">
    <property type="term" value="P:glutathione metabolic process"/>
    <property type="evidence" value="ECO:0007669"/>
    <property type="project" value="TreeGrafter"/>
</dbReference>
<dbReference type="PROSITE" id="PS50404">
    <property type="entry name" value="GST_NTER"/>
    <property type="match status" value="1"/>
</dbReference>
<keyword evidence="3" id="KW-0808">Transferase</keyword>
<dbReference type="Gene3D" id="1.20.1050.10">
    <property type="match status" value="1"/>
</dbReference>
<dbReference type="AlphaFoldDB" id="A0A3B4EGE8"/>
<dbReference type="PANTHER" id="PTHR11571">
    <property type="entry name" value="GLUTATHIONE S-TRANSFERASE"/>
    <property type="match status" value="1"/>
</dbReference>
<dbReference type="EC" id="2.5.1.18" evidence="2"/>
<reference evidence="5" key="3">
    <citation type="submission" date="2025-09" db="UniProtKB">
        <authorList>
            <consortium name="Ensembl"/>
        </authorList>
    </citation>
    <scope>IDENTIFICATION</scope>
</reference>
<dbReference type="InterPro" id="IPR036282">
    <property type="entry name" value="Glutathione-S-Trfase_C_sf"/>
</dbReference>
<evidence type="ECO:0000313" key="5">
    <source>
        <dbReference type="Ensembl" id="ENSPNAP00000035597.2"/>
    </source>
</evidence>
<proteinExistence type="inferred from homology"/>
<dbReference type="InterPro" id="IPR040079">
    <property type="entry name" value="Glutathione_S-Trfase"/>
</dbReference>
<dbReference type="OMA" id="EHYVETV"/>
<evidence type="ECO:0000256" key="3">
    <source>
        <dbReference type="ARBA" id="ARBA00022679"/>
    </source>
</evidence>
<dbReference type="Pfam" id="PF02798">
    <property type="entry name" value="GST_N"/>
    <property type="match status" value="1"/>
</dbReference>